<organism evidence="2 3">
    <name type="scientific">Aquimarina aggregata</name>
    <dbReference type="NCBI Taxonomy" id="1642818"/>
    <lineage>
        <taxon>Bacteria</taxon>
        <taxon>Pseudomonadati</taxon>
        <taxon>Bacteroidota</taxon>
        <taxon>Flavobacteriia</taxon>
        <taxon>Flavobacteriales</taxon>
        <taxon>Flavobacteriaceae</taxon>
        <taxon>Aquimarina</taxon>
    </lineage>
</organism>
<keyword evidence="3" id="KW-1185">Reference proteome</keyword>
<evidence type="ECO:0000313" key="2">
    <source>
        <dbReference type="EMBL" id="KZS39079.1"/>
    </source>
</evidence>
<dbReference type="RefSeq" id="WP_066316771.1">
    <property type="nucleotide sequence ID" value="NZ_LQRT01000035.1"/>
</dbReference>
<gene>
    <name evidence="2" type="ORF">AWE51_10995</name>
</gene>
<sequence length="656" mass="75118">MKKIKKLLLGLILMVAISSFAQEYKFGEVSKEELLETSYPFDKSANAAVLFEKKKIYYDYDPKQGFVLTTEVFKRIKLYTKNGFGHASEELFLYQSNGTAERVSGLSGVTYSLAEDGSVIETKLKNDGIFKTEVSGSLKKMSFTMPALTKGSIIEYKYKILSPFSRSIDRILLQYDIPIKKIKVSLAIPEYYTFRKRTAGFLPINIRESSDRQSDMIYSQRVDYNVTKYDISAQQVTAFKKEPYSGNYMNYVSALSFELQSVQFPYSTIQNYASTWGGIAKGAFKNSRFGGAMNTTKYFKKDIDQLISGVSDPMKKMNLIYDYVKEKMTWNDRFAVMPRKNMKKVYEERVGTAAEINLMLIAMLKYAKVNVKPILVSSSNKALSLFPTLQGLDYVVARVKVNEDVYFLDATDKYGEPNVLPDRVVQGLGRLITERGDSDMVMFRPSKVSLKQNVLLCQIEEDGNIKGKQRVKYTSYEAHDFRVQNASKKEEEHIKRLKSIYGIQNISEYKVDNVENIGEAISESFAFEVSDEIEVIEDEMFFSPLLFLRNKENVFKSDERKYPVDLRYGFSNSYSVNIKIPEGYTVAEKPEDVGFQLPEKMGSFVFRMTIVGDMIQLFVSETVSSPLITEQYYSVLKEFYGQLIKKESDQVVLKKV</sequence>
<protein>
    <recommendedName>
        <fullName evidence="4">DUF3857 domain-containing protein</fullName>
    </recommendedName>
</protein>
<dbReference type="STRING" id="1642818.AWE51_10995"/>
<dbReference type="Gene3D" id="2.60.40.3140">
    <property type="match status" value="1"/>
</dbReference>
<feature type="chain" id="PRO_5007841021" description="DUF3857 domain-containing protein" evidence="1">
    <location>
        <begin position="22"/>
        <end position="656"/>
    </location>
</feature>
<dbReference type="Proteomes" id="UP000076715">
    <property type="component" value="Unassembled WGS sequence"/>
</dbReference>
<feature type="signal peptide" evidence="1">
    <location>
        <begin position="1"/>
        <end position="21"/>
    </location>
</feature>
<proteinExistence type="predicted"/>
<keyword evidence="1" id="KW-0732">Signal</keyword>
<dbReference type="OrthoDB" id="98874at2"/>
<evidence type="ECO:0000313" key="3">
    <source>
        <dbReference type="Proteomes" id="UP000076715"/>
    </source>
</evidence>
<evidence type="ECO:0000256" key="1">
    <source>
        <dbReference type="SAM" id="SignalP"/>
    </source>
</evidence>
<accession>A0A162YE85</accession>
<dbReference type="AlphaFoldDB" id="A0A162YE85"/>
<evidence type="ECO:0008006" key="4">
    <source>
        <dbReference type="Google" id="ProtNLM"/>
    </source>
</evidence>
<dbReference type="Gene3D" id="2.60.120.1130">
    <property type="match status" value="1"/>
</dbReference>
<dbReference type="EMBL" id="LQRT01000035">
    <property type="protein sequence ID" value="KZS39079.1"/>
    <property type="molecule type" value="Genomic_DNA"/>
</dbReference>
<reference evidence="2 3" key="1">
    <citation type="submission" date="2016-01" db="EMBL/GenBank/DDBJ databases">
        <title>The draft genome sequence of Aquimarina sp. RZW4-3-2.</title>
        <authorList>
            <person name="Wang Y."/>
        </authorList>
    </citation>
    <scope>NUCLEOTIDE SEQUENCE [LARGE SCALE GENOMIC DNA]</scope>
    <source>
        <strain evidence="2 3">RZW4-3-2</strain>
    </source>
</reference>
<comment type="caution">
    <text evidence="2">The sequence shown here is derived from an EMBL/GenBank/DDBJ whole genome shotgun (WGS) entry which is preliminary data.</text>
</comment>
<dbReference type="Gene3D" id="3.10.620.30">
    <property type="match status" value="1"/>
</dbReference>
<name>A0A162YE85_9FLAO</name>